<feature type="domain" description="Major facilitator superfamily (MFS) profile" evidence="6">
    <location>
        <begin position="16"/>
        <end position="403"/>
    </location>
</feature>
<dbReference type="RefSeq" id="WP_172316414.1">
    <property type="nucleotide sequence ID" value="NZ_WOEY01000133.1"/>
</dbReference>
<proteinExistence type="predicted"/>
<keyword evidence="2 5" id="KW-0812">Transmembrane</keyword>
<evidence type="ECO:0000313" key="8">
    <source>
        <dbReference type="Proteomes" id="UP000652198"/>
    </source>
</evidence>
<feature type="transmembrane region" description="Helical" evidence="5">
    <location>
        <begin position="82"/>
        <end position="101"/>
    </location>
</feature>
<keyword evidence="4 5" id="KW-0472">Membrane</keyword>
<evidence type="ECO:0000313" key="7">
    <source>
        <dbReference type="EMBL" id="NPT46295.1"/>
    </source>
</evidence>
<evidence type="ECO:0000256" key="3">
    <source>
        <dbReference type="ARBA" id="ARBA00022989"/>
    </source>
</evidence>
<comment type="caution">
    <text evidence="7">The sequence shown here is derived from an EMBL/GenBank/DDBJ whole genome shotgun (WGS) entry which is preliminary data.</text>
</comment>
<keyword evidence="8" id="KW-1185">Reference proteome</keyword>
<feature type="transmembrane region" description="Helical" evidence="5">
    <location>
        <begin position="139"/>
        <end position="160"/>
    </location>
</feature>
<dbReference type="PANTHER" id="PTHR23508">
    <property type="entry name" value="CARBOXYLIC ACID TRANSPORTER PROTEIN HOMOLOG"/>
    <property type="match status" value="1"/>
</dbReference>
<protein>
    <submittedName>
        <fullName evidence="7">MFS transporter</fullName>
    </submittedName>
</protein>
<evidence type="ECO:0000256" key="5">
    <source>
        <dbReference type="SAM" id="Phobius"/>
    </source>
</evidence>
<evidence type="ECO:0000256" key="4">
    <source>
        <dbReference type="ARBA" id="ARBA00023136"/>
    </source>
</evidence>
<dbReference type="InterPro" id="IPR011701">
    <property type="entry name" value="MFS"/>
</dbReference>
<dbReference type="PROSITE" id="PS00216">
    <property type="entry name" value="SUGAR_TRANSPORT_1"/>
    <property type="match status" value="1"/>
</dbReference>
<accession>A0ABX2BZN0</accession>
<comment type="subcellular location">
    <subcellularLocation>
        <location evidence="1">Membrane</location>
        <topology evidence="1">Multi-pass membrane protein</topology>
    </subcellularLocation>
</comment>
<gene>
    <name evidence="7" type="ORF">GNZ12_34225</name>
</gene>
<feature type="transmembrane region" description="Helical" evidence="5">
    <location>
        <begin position="50"/>
        <end position="70"/>
    </location>
</feature>
<dbReference type="PANTHER" id="PTHR23508:SF10">
    <property type="entry name" value="CARBOXYLIC ACID TRANSPORTER PROTEIN HOMOLOG"/>
    <property type="match status" value="1"/>
</dbReference>
<organism evidence="7 8">
    <name type="scientific">Paraburkholderia solitsugae</name>
    <dbReference type="NCBI Taxonomy" id="2675748"/>
    <lineage>
        <taxon>Bacteria</taxon>
        <taxon>Pseudomonadati</taxon>
        <taxon>Pseudomonadota</taxon>
        <taxon>Betaproteobacteria</taxon>
        <taxon>Burkholderiales</taxon>
        <taxon>Burkholderiaceae</taxon>
        <taxon>Paraburkholderia</taxon>
    </lineage>
</organism>
<sequence>MLQNDIPHDTGYERKTLILLALGFALVGLDRWIIAPLFPHMMKDLGLDYQQFGALIGILSLTWGICAITMGRLADRIGHRKIIIASMVLFSLLSSFSGFASGFASLLLIRAMMGVAEGAFLPAGVAATDEVSHPSRRGFNQGLLFSMAALMGLGLAPIIATQLLRVLPSWHWVFAISAIPGFVVALLITMMLRDHPRGEFDGKANVRASDKPRWSTLFRSRNVVLAMLATLCAMAGIFVISAMVPNYLVDYLHLDTEHMGFVVSALGVGGFIGEFALAGVSDFIGRRVTAVASFVLAAISLYVFARIGADPWALFFALFVVSFFALGLLGLFTGPIATEAAPQGLVASAIGITSGAGEIFGGGVAPAMAGFIAQHYGIQFTLPFALVGLSCGAFVSLALMETAPRLLARREAAAAAASPGPF</sequence>
<feature type="transmembrane region" description="Helical" evidence="5">
    <location>
        <begin position="378"/>
        <end position="400"/>
    </location>
</feature>
<dbReference type="SUPFAM" id="SSF103473">
    <property type="entry name" value="MFS general substrate transporter"/>
    <property type="match status" value="1"/>
</dbReference>
<feature type="transmembrane region" description="Helical" evidence="5">
    <location>
        <begin position="107"/>
        <end position="127"/>
    </location>
</feature>
<feature type="transmembrane region" description="Helical" evidence="5">
    <location>
        <begin position="17"/>
        <end position="38"/>
    </location>
</feature>
<dbReference type="PROSITE" id="PS50850">
    <property type="entry name" value="MFS"/>
    <property type="match status" value="1"/>
</dbReference>
<feature type="transmembrane region" description="Helical" evidence="5">
    <location>
        <begin position="223"/>
        <end position="248"/>
    </location>
</feature>
<dbReference type="InterPro" id="IPR005829">
    <property type="entry name" value="Sugar_transporter_CS"/>
</dbReference>
<feature type="transmembrane region" description="Helical" evidence="5">
    <location>
        <begin position="311"/>
        <end position="332"/>
    </location>
</feature>
<feature type="transmembrane region" description="Helical" evidence="5">
    <location>
        <begin position="260"/>
        <end position="281"/>
    </location>
</feature>
<feature type="transmembrane region" description="Helical" evidence="5">
    <location>
        <begin position="344"/>
        <end position="372"/>
    </location>
</feature>
<dbReference type="Pfam" id="PF07690">
    <property type="entry name" value="MFS_1"/>
    <property type="match status" value="1"/>
</dbReference>
<reference evidence="7 8" key="1">
    <citation type="submission" date="2019-11" db="EMBL/GenBank/DDBJ databases">
        <title>Metabolism of dissolved organic matter in forest soils.</title>
        <authorList>
            <person name="Cyle K.T."/>
            <person name="Wilhelm R.C."/>
            <person name="Martinez C.E."/>
        </authorList>
    </citation>
    <scope>NUCLEOTIDE SEQUENCE [LARGE SCALE GENOMIC DNA]</scope>
    <source>
        <strain evidence="7 8">1N</strain>
    </source>
</reference>
<evidence type="ECO:0000259" key="6">
    <source>
        <dbReference type="PROSITE" id="PS50850"/>
    </source>
</evidence>
<feature type="transmembrane region" description="Helical" evidence="5">
    <location>
        <begin position="288"/>
        <end position="305"/>
    </location>
</feature>
<dbReference type="EMBL" id="WOEY01000133">
    <property type="protein sequence ID" value="NPT46295.1"/>
    <property type="molecule type" value="Genomic_DNA"/>
</dbReference>
<dbReference type="InterPro" id="IPR020846">
    <property type="entry name" value="MFS_dom"/>
</dbReference>
<dbReference type="Gene3D" id="1.20.1250.20">
    <property type="entry name" value="MFS general substrate transporter like domains"/>
    <property type="match status" value="2"/>
</dbReference>
<evidence type="ECO:0000256" key="2">
    <source>
        <dbReference type="ARBA" id="ARBA00022692"/>
    </source>
</evidence>
<evidence type="ECO:0000256" key="1">
    <source>
        <dbReference type="ARBA" id="ARBA00004141"/>
    </source>
</evidence>
<keyword evidence="3 5" id="KW-1133">Transmembrane helix</keyword>
<dbReference type="Proteomes" id="UP000652198">
    <property type="component" value="Unassembled WGS sequence"/>
</dbReference>
<feature type="transmembrane region" description="Helical" evidence="5">
    <location>
        <begin position="172"/>
        <end position="192"/>
    </location>
</feature>
<name>A0ABX2BZN0_9BURK</name>
<dbReference type="InterPro" id="IPR036259">
    <property type="entry name" value="MFS_trans_sf"/>
</dbReference>